<keyword evidence="1" id="KW-0732">Signal</keyword>
<proteinExistence type="predicted"/>
<sequence length="100" mass="11271">MSGVPSSPFVLALWLITSVVIECRSGLPVVMLIVIENSVFNDFNDLEHICLINEVIRRAATLSGSTQIYRLPFFDNIIKLRERQLGIPGKWLLSIKMGKK</sequence>
<reference evidence="2 3" key="1">
    <citation type="submission" date="2017-11" db="EMBL/GenBank/DDBJ databases">
        <title>The genome of Rhizophagus clarus HR1 reveals common genetic basis of auxotrophy among arbuscular mycorrhizal fungi.</title>
        <authorList>
            <person name="Kobayashi Y."/>
        </authorList>
    </citation>
    <scope>NUCLEOTIDE SEQUENCE [LARGE SCALE GENOMIC DNA]</scope>
    <source>
        <strain evidence="2 3">HR1</strain>
    </source>
</reference>
<accession>A0A2Z6SAD4</accession>
<protein>
    <recommendedName>
        <fullName evidence="4">Secreted protein</fullName>
    </recommendedName>
</protein>
<evidence type="ECO:0000313" key="2">
    <source>
        <dbReference type="EMBL" id="GBC06032.1"/>
    </source>
</evidence>
<evidence type="ECO:0000256" key="1">
    <source>
        <dbReference type="SAM" id="SignalP"/>
    </source>
</evidence>
<name>A0A2Z6SAD4_9GLOM</name>
<dbReference type="Proteomes" id="UP000247702">
    <property type="component" value="Unassembled WGS sequence"/>
</dbReference>
<feature type="chain" id="PRO_5016280820" description="Secreted protein" evidence="1">
    <location>
        <begin position="24"/>
        <end position="100"/>
    </location>
</feature>
<dbReference type="AlphaFoldDB" id="A0A2Z6SAD4"/>
<keyword evidence="3" id="KW-1185">Reference proteome</keyword>
<comment type="caution">
    <text evidence="2">The sequence shown here is derived from an EMBL/GenBank/DDBJ whole genome shotgun (WGS) entry which is preliminary data.</text>
</comment>
<gene>
    <name evidence="2" type="ORF">RclHR1_06580004</name>
</gene>
<organism evidence="2 3">
    <name type="scientific">Rhizophagus clarus</name>
    <dbReference type="NCBI Taxonomy" id="94130"/>
    <lineage>
        <taxon>Eukaryota</taxon>
        <taxon>Fungi</taxon>
        <taxon>Fungi incertae sedis</taxon>
        <taxon>Mucoromycota</taxon>
        <taxon>Glomeromycotina</taxon>
        <taxon>Glomeromycetes</taxon>
        <taxon>Glomerales</taxon>
        <taxon>Glomeraceae</taxon>
        <taxon>Rhizophagus</taxon>
    </lineage>
</organism>
<dbReference type="EMBL" id="BEXD01004046">
    <property type="protein sequence ID" value="GBC06032.1"/>
    <property type="molecule type" value="Genomic_DNA"/>
</dbReference>
<evidence type="ECO:0000313" key="3">
    <source>
        <dbReference type="Proteomes" id="UP000247702"/>
    </source>
</evidence>
<feature type="signal peptide" evidence="1">
    <location>
        <begin position="1"/>
        <end position="23"/>
    </location>
</feature>
<evidence type="ECO:0008006" key="4">
    <source>
        <dbReference type="Google" id="ProtNLM"/>
    </source>
</evidence>